<comment type="caution">
    <text evidence="1">The sequence shown here is derived from an EMBL/GenBank/DDBJ whole genome shotgun (WGS) entry which is preliminary data.</text>
</comment>
<proteinExistence type="predicted"/>
<evidence type="ECO:0000313" key="2">
    <source>
        <dbReference type="Proteomes" id="UP000622475"/>
    </source>
</evidence>
<dbReference type="EMBL" id="JADFFL010000003">
    <property type="protein sequence ID" value="MBE9661795.1"/>
    <property type="molecule type" value="Genomic_DNA"/>
</dbReference>
<gene>
    <name evidence="1" type="ORF">IRJ16_07855</name>
</gene>
<protein>
    <submittedName>
        <fullName evidence="1">Uncharacterized protein</fullName>
    </submittedName>
</protein>
<accession>A0A929KWL3</accession>
<name>A0A929KWL3_9SPHI</name>
<reference evidence="1" key="1">
    <citation type="submission" date="2020-10" db="EMBL/GenBank/DDBJ databases">
        <title>Mucilaginibacter mali sp. nov., isolated from rhizosphere soil of apple orchard.</title>
        <authorList>
            <person name="Lee J.-S."/>
            <person name="Kim H.S."/>
            <person name="Kim J.-S."/>
        </authorList>
    </citation>
    <scope>NUCLEOTIDE SEQUENCE</scope>
    <source>
        <strain evidence="1">KCTC 22746</strain>
    </source>
</reference>
<evidence type="ECO:0000313" key="1">
    <source>
        <dbReference type="EMBL" id="MBE9661795.1"/>
    </source>
</evidence>
<dbReference type="AlphaFoldDB" id="A0A929KWL3"/>
<dbReference type="RefSeq" id="WP_194111005.1">
    <property type="nucleotide sequence ID" value="NZ_JADFFL010000003.1"/>
</dbReference>
<organism evidence="1 2">
    <name type="scientific">Mucilaginibacter myungsuensis</name>
    <dbReference type="NCBI Taxonomy" id="649104"/>
    <lineage>
        <taxon>Bacteria</taxon>
        <taxon>Pseudomonadati</taxon>
        <taxon>Bacteroidota</taxon>
        <taxon>Sphingobacteriia</taxon>
        <taxon>Sphingobacteriales</taxon>
        <taxon>Sphingobacteriaceae</taxon>
        <taxon>Mucilaginibacter</taxon>
    </lineage>
</organism>
<dbReference type="Proteomes" id="UP000622475">
    <property type="component" value="Unassembled WGS sequence"/>
</dbReference>
<keyword evidence="2" id="KW-1185">Reference proteome</keyword>
<sequence>MNQTAKILLGCVAFTLVVVKIFGVVHRNAGQLVPTIVVPDSSWFVRDTVWTPAYKQQVTNVLSEQADTLLALPEQRREFTGCIVNRFTRLFPKGLKAISNDSLQLLAKRAYGSCMTSLSDTAIRIWTPYQQKALRQQLYARIGSSTLPEPAKAGYCDCIVEALKNRYSNGIKGKMDTRVVKSTGDSCAIKVMTR</sequence>